<dbReference type="EMBL" id="KK115265">
    <property type="protein sequence ID" value="KFM64603.1"/>
    <property type="molecule type" value="Genomic_DNA"/>
</dbReference>
<organism evidence="2 3">
    <name type="scientific">Stegodyphus mimosarum</name>
    <name type="common">African social velvet spider</name>
    <dbReference type="NCBI Taxonomy" id="407821"/>
    <lineage>
        <taxon>Eukaryota</taxon>
        <taxon>Metazoa</taxon>
        <taxon>Ecdysozoa</taxon>
        <taxon>Arthropoda</taxon>
        <taxon>Chelicerata</taxon>
        <taxon>Arachnida</taxon>
        <taxon>Araneae</taxon>
        <taxon>Araneomorphae</taxon>
        <taxon>Entelegynae</taxon>
        <taxon>Eresoidea</taxon>
        <taxon>Eresidae</taxon>
        <taxon>Stegodyphus</taxon>
    </lineage>
</organism>
<dbReference type="AlphaFoldDB" id="A0A087THL4"/>
<sequence>MRPLLFLTIISTILVACNGYSSSMSCVINANGERICKQDSDPSGNFASSGAMTNGYNGQVFTNSDRQPYPMYPNSNGQLSALENLMRTVMGQGNPYANRQNYPMNYDY</sequence>
<keyword evidence="3" id="KW-1185">Reference proteome</keyword>
<protein>
    <submittedName>
        <fullName evidence="2">Uncharacterized protein</fullName>
    </submittedName>
</protein>
<dbReference type="OrthoDB" id="10314832at2759"/>
<keyword evidence="1" id="KW-0732">Signal</keyword>
<evidence type="ECO:0000313" key="2">
    <source>
        <dbReference type="EMBL" id="KFM64603.1"/>
    </source>
</evidence>
<reference evidence="2 3" key="1">
    <citation type="submission" date="2013-11" db="EMBL/GenBank/DDBJ databases">
        <title>Genome sequencing of Stegodyphus mimosarum.</title>
        <authorList>
            <person name="Bechsgaard J."/>
        </authorList>
    </citation>
    <scope>NUCLEOTIDE SEQUENCE [LARGE SCALE GENOMIC DNA]</scope>
</reference>
<gene>
    <name evidence="2" type="ORF">X975_25131</name>
</gene>
<dbReference type="PROSITE" id="PS51257">
    <property type="entry name" value="PROKAR_LIPOPROTEIN"/>
    <property type="match status" value="1"/>
</dbReference>
<evidence type="ECO:0000313" key="3">
    <source>
        <dbReference type="Proteomes" id="UP000054359"/>
    </source>
</evidence>
<name>A0A087THL4_STEMI</name>
<feature type="non-terminal residue" evidence="2">
    <location>
        <position position="108"/>
    </location>
</feature>
<dbReference type="Proteomes" id="UP000054359">
    <property type="component" value="Unassembled WGS sequence"/>
</dbReference>
<feature type="chain" id="PRO_5001829655" evidence="1">
    <location>
        <begin position="20"/>
        <end position="108"/>
    </location>
</feature>
<proteinExistence type="predicted"/>
<evidence type="ECO:0000256" key="1">
    <source>
        <dbReference type="SAM" id="SignalP"/>
    </source>
</evidence>
<feature type="signal peptide" evidence="1">
    <location>
        <begin position="1"/>
        <end position="19"/>
    </location>
</feature>
<accession>A0A087THL4</accession>